<dbReference type="InterPro" id="IPR032710">
    <property type="entry name" value="NTF2-like_dom_sf"/>
</dbReference>
<dbReference type="Gene3D" id="3.10.450.50">
    <property type="match status" value="1"/>
</dbReference>
<evidence type="ECO:0000313" key="3">
    <source>
        <dbReference type="Proteomes" id="UP000471126"/>
    </source>
</evidence>
<evidence type="ECO:0000313" key="2">
    <source>
        <dbReference type="EMBL" id="NEM06852.1"/>
    </source>
</evidence>
<dbReference type="SUPFAM" id="SSF54427">
    <property type="entry name" value="NTF2-like"/>
    <property type="match status" value="1"/>
</dbReference>
<feature type="domain" description="SnoaL-like" evidence="1">
    <location>
        <begin position="10"/>
        <end position="111"/>
    </location>
</feature>
<proteinExistence type="predicted"/>
<dbReference type="Pfam" id="PF12680">
    <property type="entry name" value="SnoaL_2"/>
    <property type="match status" value="1"/>
</dbReference>
<reference evidence="2 3" key="1">
    <citation type="submission" date="2019-12" db="EMBL/GenBank/DDBJ databases">
        <title>WGS of CPCC 203550 I12A-02606.</title>
        <authorList>
            <person name="Jiang Z."/>
        </authorList>
    </citation>
    <scope>NUCLEOTIDE SEQUENCE [LARGE SCALE GENOMIC DNA]</scope>
    <source>
        <strain evidence="2 3">I12A-02606</strain>
    </source>
</reference>
<dbReference type="Proteomes" id="UP000471126">
    <property type="component" value="Unassembled WGS sequence"/>
</dbReference>
<gene>
    <name evidence="2" type="ORF">GCU54_12625</name>
</gene>
<dbReference type="AlphaFoldDB" id="A0A6P0GI39"/>
<name>A0A6P0GI39_9ACTN</name>
<comment type="caution">
    <text evidence="2">The sequence shown here is derived from an EMBL/GenBank/DDBJ whole genome shotgun (WGS) entry which is preliminary data.</text>
</comment>
<dbReference type="EMBL" id="JAAGWE010000019">
    <property type="protein sequence ID" value="NEM06852.1"/>
    <property type="molecule type" value="Genomic_DNA"/>
</dbReference>
<organism evidence="2 3">
    <name type="scientific">Geodermatophilus normandii</name>
    <dbReference type="NCBI Taxonomy" id="1137989"/>
    <lineage>
        <taxon>Bacteria</taxon>
        <taxon>Bacillati</taxon>
        <taxon>Actinomycetota</taxon>
        <taxon>Actinomycetes</taxon>
        <taxon>Geodermatophilales</taxon>
        <taxon>Geodermatophilaceae</taxon>
        <taxon>Geodermatophilus</taxon>
    </lineage>
</organism>
<sequence length="118" mass="12501">MAAGAEPLLERMLQDVFNEPDLQRRAAAIAELFADDAVFADDGRTVRGREELAATVTGLLAQGPGLVFTPAGPFRGVGDLGMRPWRLGPPGGEPVLGGLDVVHVVDGRIARLWTVLDT</sequence>
<dbReference type="InterPro" id="IPR037401">
    <property type="entry name" value="SnoaL-like"/>
</dbReference>
<accession>A0A6P0GI39</accession>
<evidence type="ECO:0000259" key="1">
    <source>
        <dbReference type="Pfam" id="PF12680"/>
    </source>
</evidence>
<protein>
    <submittedName>
        <fullName evidence="2">Nuclear transport factor 2 family protein</fullName>
    </submittedName>
</protein>
<dbReference type="RefSeq" id="WP_163476966.1">
    <property type="nucleotide sequence ID" value="NZ_JAAGWE010000019.1"/>
</dbReference>